<dbReference type="Proteomes" id="UP000887568">
    <property type="component" value="Unplaced"/>
</dbReference>
<protein>
    <recommendedName>
        <fullName evidence="3">Short-chain collagen C4</fullName>
    </recommendedName>
</protein>
<dbReference type="PANTHER" id="PTHR24024:SF18">
    <property type="entry name" value="SHORT-CHAIN COLLAGEN C4-LIKE"/>
    <property type="match status" value="1"/>
</dbReference>
<dbReference type="GO" id="GO:0005615">
    <property type="term" value="C:extracellular space"/>
    <property type="evidence" value="ECO:0007669"/>
    <property type="project" value="TreeGrafter"/>
</dbReference>
<dbReference type="OrthoDB" id="6086925at2759"/>
<dbReference type="InterPro" id="IPR051077">
    <property type="entry name" value="Ca-dependent_lectin"/>
</dbReference>
<evidence type="ECO:0000313" key="2">
    <source>
        <dbReference type="Proteomes" id="UP000887568"/>
    </source>
</evidence>
<sequence length="190" mass="20973">MKPSSGDTYIRWGRTTCPDEIDTELLYAGFAAGAHYTNKGGSSDFICLPSDPNWSSNYDDRVASVSYLYGTEYDVGDQHHFSRQNAEVLHDRDAPCAVCRLLERSTKLLFPAKLGCPPKWTEEYRGFLMSAHNNHGRAEAVCVDQAPEVISGSQTNQNGALFYFIEGICGSLPCPPYVNGREITCTVCSI</sequence>
<evidence type="ECO:0000313" key="1">
    <source>
        <dbReference type="EnsemblMetazoa" id="XP_038060661.1"/>
    </source>
</evidence>
<proteinExistence type="predicted"/>
<dbReference type="RefSeq" id="XP_038060661.1">
    <property type="nucleotide sequence ID" value="XM_038204733.1"/>
</dbReference>
<reference evidence="1" key="1">
    <citation type="submission" date="2022-11" db="UniProtKB">
        <authorList>
            <consortium name="EnsemblMetazoa"/>
        </authorList>
    </citation>
    <scope>IDENTIFICATION</scope>
</reference>
<dbReference type="EnsemblMetazoa" id="XM_038204733.1">
    <property type="protein sequence ID" value="XP_038060661.1"/>
    <property type="gene ID" value="LOC119731556"/>
</dbReference>
<evidence type="ECO:0008006" key="3">
    <source>
        <dbReference type="Google" id="ProtNLM"/>
    </source>
</evidence>
<accession>A0A914AB38</accession>
<dbReference type="AlphaFoldDB" id="A0A914AB38"/>
<organism evidence="1 2">
    <name type="scientific">Patiria miniata</name>
    <name type="common">Bat star</name>
    <name type="synonym">Asterina miniata</name>
    <dbReference type="NCBI Taxonomy" id="46514"/>
    <lineage>
        <taxon>Eukaryota</taxon>
        <taxon>Metazoa</taxon>
        <taxon>Echinodermata</taxon>
        <taxon>Eleutherozoa</taxon>
        <taxon>Asterozoa</taxon>
        <taxon>Asteroidea</taxon>
        <taxon>Valvatacea</taxon>
        <taxon>Valvatida</taxon>
        <taxon>Asterinidae</taxon>
        <taxon>Patiria</taxon>
    </lineage>
</organism>
<name>A0A914AB38_PATMI</name>
<dbReference type="OMA" id="GYLMSAR"/>
<dbReference type="PANTHER" id="PTHR24024">
    <property type="entry name" value="PULMONARY SURFACTANT-ASSOCIATED PROTEIN A"/>
    <property type="match status" value="1"/>
</dbReference>
<dbReference type="GeneID" id="119731556"/>
<keyword evidence="2" id="KW-1185">Reference proteome</keyword>